<keyword evidence="2" id="KW-1133">Transmembrane helix</keyword>
<dbReference type="AlphaFoldDB" id="A0A814HXF6"/>
<dbReference type="GO" id="GO:0016020">
    <property type="term" value="C:membrane"/>
    <property type="evidence" value="ECO:0007669"/>
    <property type="project" value="TreeGrafter"/>
</dbReference>
<evidence type="ECO:0000256" key="2">
    <source>
        <dbReference type="SAM" id="Phobius"/>
    </source>
</evidence>
<comment type="caution">
    <text evidence="3">The sequence shown here is derived from an EMBL/GenBank/DDBJ whole genome shotgun (WGS) entry which is preliminary data.</text>
</comment>
<dbReference type="EMBL" id="CAJOBD010002300">
    <property type="protein sequence ID" value="CAF3871650.1"/>
    <property type="molecule type" value="Genomic_DNA"/>
</dbReference>
<dbReference type="GO" id="GO:0005576">
    <property type="term" value="C:extracellular region"/>
    <property type="evidence" value="ECO:0007669"/>
    <property type="project" value="InterPro"/>
</dbReference>
<dbReference type="InterPro" id="IPR008405">
    <property type="entry name" value="ApoL"/>
</dbReference>
<comment type="similarity">
    <text evidence="1">Belongs to the apolipoprotein L family.</text>
</comment>
<sequence>MSNVEEQVQILQRHLNAFLEKRTEMIDFLNHCANTLDEHNKNVKITKVVTGSTGIGGTLISLAGIVLAGPTGGLSLVLTFCGGILATASGAAHLGSDLVERILTKTHLNKLDRLCQTDEENFIQLNNYLRQFVTNLRNNTFRNYISSKTQRNAFQELASLTNLTYSVVRITRVASSTGRSIRVFSAVSFISSER</sequence>
<feature type="transmembrane region" description="Helical" evidence="2">
    <location>
        <begin position="48"/>
        <end position="68"/>
    </location>
</feature>
<dbReference type="GO" id="GO:0006869">
    <property type="term" value="P:lipid transport"/>
    <property type="evidence" value="ECO:0007669"/>
    <property type="project" value="InterPro"/>
</dbReference>
<dbReference type="PANTHER" id="PTHR14096:SF28">
    <property type="entry name" value="APOLIPOPROTEIN L, 1-RELATED"/>
    <property type="match status" value="1"/>
</dbReference>
<feature type="transmembrane region" description="Helical" evidence="2">
    <location>
        <begin position="74"/>
        <end position="95"/>
    </location>
</feature>
<dbReference type="GO" id="GO:0008289">
    <property type="term" value="F:lipid binding"/>
    <property type="evidence" value="ECO:0007669"/>
    <property type="project" value="InterPro"/>
</dbReference>
<name>A0A814HXF6_9BILA</name>
<dbReference type="PANTHER" id="PTHR14096">
    <property type="entry name" value="APOLIPOPROTEIN L"/>
    <property type="match status" value="1"/>
</dbReference>
<dbReference type="Pfam" id="PF05461">
    <property type="entry name" value="ApoL"/>
    <property type="match status" value="1"/>
</dbReference>
<keyword evidence="2" id="KW-0812">Transmembrane</keyword>
<dbReference type="EMBL" id="CAJNOT010000543">
    <property type="protein sequence ID" value="CAF1016348.1"/>
    <property type="molecule type" value="Genomic_DNA"/>
</dbReference>
<evidence type="ECO:0000313" key="3">
    <source>
        <dbReference type="EMBL" id="CAF1016348.1"/>
    </source>
</evidence>
<proteinExistence type="inferred from homology"/>
<evidence type="ECO:0000313" key="4">
    <source>
        <dbReference type="EMBL" id="CAF3871650.1"/>
    </source>
</evidence>
<dbReference type="GO" id="GO:0042157">
    <property type="term" value="P:lipoprotein metabolic process"/>
    <property type="evidence" value="ECO:0007669"/>
    <property type="project" value="InterPro"/>
</dbReference>
<reference evidence="3" key="1">
    <citation type="submission" date="2021-02" db="EMBL/GenBank/DDBJ databases">
        <authorList>
            <person name="Nowell W R."/>
        </authorList>
    </citation>
    <scope>NUCLEOTIDE SEQUENCE</scope>
</reference>
<organism evidence="3 5">
    <name type="scientific">Rotaria sordida</name>
    <dbReference type="NCBI Taxonomy" id="392033"/>
    <lineage>
        <taxon>Eukaryota</taxon>
        <taxon>Metazoa</taxon>
        <taxon>Spiralia</taxon>
        <taxon>Gnathifera</taxon>
        <taxon>Rotifera</taxon>
        <taxon>Eurotatoria</taxon>
        <taxon>Bdelloidea</taxon>
        <taxon>Philodinida</taxon>
        <taxon>Philodinidae</taxon>
        <taxon>Rotaria</taxon>
    </lineage>
</organism>
<dbReference type="Proteomes" id="UP000663836">
    <property type="component" value="Unassembled WGS sequence"/>
</dbReference>
<dbReference type="Proteomes" id="UP000663864">
    <property type="component" value="Unassembled WGS sequence"/>
</dbReference>
<protein>
    <submittedName>
        <fullName evidence="3">Uncharacterized protein</fullName>
    </submittedName>
</protein>
<keyword evidence="2" id="KW-0472">Membrane</keyword>
<evidence type="ECO:0000313" key="5">
    <source>
        <dbReference type="Proteomes" id="UP000663864"/>
    </source>
</evidence>
<gene>
    <name evidence="4" type="ORF">JBS370_LOCUS19341</name>
    <name evidence="3" type="ORF">ZHD862_LOCUS13301</name>
</gene>
<accession>A0A814HXF6</accession>
<evidence type="ECO:0000256" key="1">
    <source>
        <dbReference type="ARBA" id="ARBA00010090"/>
    </source>
</evidence>